<dbReference type="RefSeq" id="WP_321394624.1">
    <property type="nucleotide sequence ID" value="NZ_CP139487.1"/>
</dbReference>
<gene>
    <name evidence="2" type="ORF">SOO65_19645</name>
</gene>
<proteinExistence type="predicted"/>
<feature type="compositionally biased region" description="Polar residues" evidence="1">
    <location>
        <begin position="369"/>
        <end position="395"/>
    </location>
</feature>
<evidence type="ECO:0008006" key="4">
    <source>
        <dbReference type="Google" id="ProtNLM"/>
    </source>
</evidence>
<reference evidence="2 3" key="1">
    <citation type="submission" date="2023-11" db="EMBL/GenBank/DDBJ databases">
        <title>Peredibacter starrii A3.12.</title>
        <authorList>
            <person name="Mitchell R.J."/>
        </authorList>
    </citation>
    <scope>NUCLEOTIDE SEQUENCE [LARGE SCALE GENOMIC DNA]</scope>
    <source>
        <strain evidence="2 3">A3.12</strain>
    </source>
</reference>
<feature type="region of interest" description="Disordered" evidence="1">
    <location>
        <begin position="1"/>
        <end position="32"/>
    </location>
</feature>
<keyword evidence="3" id="KW-1185">Reference proteome</keyword>
<evidence type="ECO:0000313" key="2">
    <source>
        <dbReference type="EMBL" id="WPU64913.1"/>
    </source>
</evidence>
<dbReference type="AlphaFoldDB" id="A0AAX4HP30"/>
<dbReference type="EMBL" id="CP139487">
    <property type="protein sequence ID" value="WPU64913.1"/>
    <property type="molecule type" value="Genomic_DNA"/>
</dbReference>
<dbReference type="Gene3D" id="3.30.750.140">
    <property type="match status" value="1"/>
</dbReference>
<organism evidence="2 3">
    <name type="scientific">Peredibacter starrii</name>
    <dbReference type="NCBI Taxonomy" id="28202"/>
    <lineage>
        <taxon>Bacteria</taxon>
        <taxon>Pseudomonadati</taxon>
        <taxon>Bdellovibrionota</taxon>
        <taxon>Bacteriovoracia</taxon>
        <taxon>Bacteriovoracales</taxon>
        <taxon>Bacteriovoracaceae</taxon>
        <taxon>Peredibacter</taxon>
    </lineage>
</organism>
<accession>A0AAX4HP30</accession>
<sequence length="417" mass="45348">MIQAPQSKPIETKAQRADVSNKAQKGANVAEGTLEGQVFANELEASMADSAEVKPVEVSAEQMLEMPSSLINPTGSVESTSPKIFDPAMTKGVEKLNHPKNSEVTPEVQKLDADVLKLVQASTVEVPVEAQLQEAVEVKEVKEEIAKAMLKTPQVAEGKTTGRAPAIDFAKSEVDPQLMNMEDFVAQKNLATKKSAPNAYGMKTLPAQHQKVALESGLKQTQVVKDTAALEGSGSSSVNSQQFILNMMNEQQGAPQLNETQAAPKVFDMNQVKTSNPDQIINQITDYVVQARAAKEPTVNMRVNHEELGMIDITVSKAGVNHESIAVNIGTHSVDGKNFFQQNSKDLFSHLTTAGLNVTDLKVETPTQTAKNDFDFGSQSGRNQSGADKQFGSEQNQRRHESERRQDLWKLLNQEAA</sequence>
<dbReference type="Proteomes" id="UP001324634">
    <property type="component" value="Chromosome"/>
</dbReference>
<evidence type="ECO:0000256" key="1">
    <source>
        <dbReference type="SAM" id="MobiDB-lite"/>
    </source>
</evidence>
<name>A0AAX4HP30_9BACT</name>
<dbReference type="KEGG" id="psti:SOO65_19645"/>
<feature type="region of interest" description="Disordered" evidence="1">
    <location>
        <begin position="369"/>
        <end position="417"/>
    </location>
</feature>
<evidence type="ECO:0000313" key="3">
    <source>
        <dbReference type="Proteomes" id="UP001324634"/>
    </source>
</evidence>
<protein>
    <recommendedName>
        <fullName evidence="4">Flagellar hook-length control protein-like C-terminal domain-containing protein</fullName>
    </recommendedName>
</protein>
<feature type="compositionally biased region" description="Basic and acidic residues" evidence="1">
    <location>
        <begin position="396"/>
        <end position="408"/>
    </location>
</feature>
<dbReference type="InterPro" id="IPR038610">
    <property type="entry name" value="FliK-like_C_sf"/>
</dbReference>